<dbReference type="EMBL" id="VRZA01000009">
    <property type="protein sequence ID" value="TXS89850.1"/>
    <property type="molecule type" value="Genomic_DNA"/>
</dbReference>
<proteinExistence type="predicted"/>
<dbReference type="AlphaFoldDB" id="A0A5C8ZQC1"/>
<protein>
    <submittedName>
        <fullName evidence="2">UrcA family protein</fullName>
    </submittedName>
</protein>
<dbReference type="NCBIfam" id="TIGR04433">
    <property type="entry name" value="UrcA_uranyl"/>
    <property type="match status" value="1"/>
</dbReference>
<reference evidence="2 3" key="1">
    <citation type="submission" date="2019-08" db="EMBL/GenBank/DDBJ databases">
        <title>Parahaliea maris sp. nov., isolated from the surface seawater.</title>
        <authorList>
            <person name="Liu Y."/>
        </authorList>
    </citation>
    <scope>NUCLEOTIDE SEQUENCE [LARGE SCALE GENOMIC DNA]</scope>
    <source>
        <strain evidence="2 3">HSLHS9</strain>
    </source>
</reference>
<evidence type="ECO:0000313" key="3">
    <source>
        <dbReference type="Proteomes" id="UP000321039"/>
    </source>
</evidence>
<name>A0A5C8ZQC1_9GAMM</name>
<evidence type="ECO:0000256" key="1">
    <source>
        <dbReference type="SAM" id="SignalP"/>
    </source>
</evidence>
<organism evidence="2 3">
    <name type="scientific">Parahaliea maris</name>
    <dbReference type="NCBI Taxonomy" id="2716870"/>
    <lineage>
        <taxon>Bacteria</taxon>
        <taxon>Pseudomonadati</taxon>
        <taxon>Pseudomonadota</taxon>
        <taxon>Gammaproteobacteria</taxon>
        <taxon>Cellvibrionales</taxon>
        <taxon>Halieaceae</taxon>
        <taxon>Parahaliea</taxon>
    </lineage>
</organism>
<sequence>MNMARISKQFLAGSAAALALLTFQAQADTYSETLVKSEAVRTATVNYDDLDLTSSKGQESLYYRISAAARDVCGSSDYRITGDLGTAADNEACYERAVNDALSQINAGRVASTD</sequence>
<keyword evidence="3" id="KW-1185">Reference proteome</keyword>
<accession>A0A5C8ZQC1</accession>
<dbReference type="Proteomes" id="UP000321039">
    <property type="component" value="Unassembled WGS sequence"/>
</dbReference>
<comment type="caution">
    <text evidence="2">The sequence shown here is derived from an EMBL/GenBank/DDBJ whole genome shotgun (WGS) entry which is preliminary data.</text>
</comment>
<dbReference type="RefSeq" id="WP_148070099.1">
    <property type="nucleotide sequence ID" value="NZ_VRZA01000009.1"/>
</dbReference>
<evidence type="ECO:0000313" key="2">
    <source>
        <dbReference type="EMBL" id="TXS89850.1"/>
    </source>
</evidence>
<feature type="signal peptide" evidence="1">
    <location>
        <begin position="1"/>
        <end position="27"/>
    </location>
</feature>
<gene>
    <name evidence="2" type="ORF">FV139_19150</name>
</gene>
<feature type="chain" id="PRO_5022849565" evidence="1">
    <location>
        <begin position="28"/>
        <end position="114"/>
    </location>
</feature>
<dbReference type="InterPro" id="IPR030972">
    <property type="entry name" value="UrcA_uranyl"/>
</dbReference>
<keyword evidence="1" id="KW-0732">Signal</keyword>